<dbReference type="AlphaFoldDB" id="A0AAP8PF12"/>
<dbReference type="Proteomes" id="UP000030378">
    <property type="component" value="Unassembled WGS sequence"/>
</dbReference>
<organism evidence="1 2">
    <name type="scientific">Serratia marcescens</name>
    <dbReference type="NCBI Taxonomy" id="615"/>
    <lineage>
        <taxon>Bacteria</taxon>
        <taxon>Pseudomonadati</taxon>
        <taxon>Pseudomonadota</taxon>
        <taxon>Gammaproteobacteria</taxon>
        <taxon>Enterobacterales</taxon>
        <taxon>Yersiniaceae</taxon>
        <taxon>Serratia</taxon>
    </lineage>
</organism>
<sequence>MTTIEMIKNLAQSNSVVASADVLAVFAELEASKKSNAFLKEQLAKLANFNPDWDMLEACRESWREVAAALKEAEARLVAKDKHIAELEADELVLIDERDSAEDIIAEMYEAATGNRPQWSSCFRFSDAVEDVAQVRARLTTQVRLPAAKDTSQGWTIDPDYLSAIAEKVGHSEDGGSPSMETVEAVLLATGFTVGDETASVAPAEGQLVTAMGYQGGANS</sequence>
<comment type="caution">
    <text evidence="1">The sequence shown here is derived from an EMBL/GenBank/DDBJ whole genome shotgun (WGS) entry which is preliminary data.</text>
</comment>
<evidence type="ECO:0000313" key="2">
    <source>
        <dbReference type="Proteomes" id="UP000030378"/>
    </source>
</evidence>
<gene>
    <name evidence="1" type="ORF">MC70_020230</name>
</gene>
<dbReference type="EMBL" id="JTBC02000011">
    <property type="protein sequence ID" value="PNO64575.1"/>
    <property type="molecule type" value="Genomic_DNA"/>
</dbReference>
<proteinExistence type="predicted"/>
<reference evidence="2" key="1">
    <citation type="submission" date="2017-12" db="EMBL/GenBank/DDBJ databases">
        <title>FDA dAtabase for Regulatory Grade micrObial Sequences (FDA-ARGOS): Supporting development and validation of Infectious Disease Dx tests.</title>
        <authorList>
            <person name="Campos J."/>
            <person name="Goldberg B."/>
            <person name="Tallon L."/>
            <person name="Sadzewicz L."/>
            <person name="Sengamalay N."/>
            <person name="Ott S."/>
            <person name="Godinez A."/>
            <person name="Nagaraj S."/>
            <person name="Vavikolanu K."/>
            <person name="Vyas G."/>
            <person name="Nadendla S."/>
            <person name="Aluvathingal J."/>
            <person name="Geyer C."/>
            <person name="Nandy P."/>
            <person name="Hobson J."/>
            <person name="Sichtig H."/>
        </authorList>
    </citation>
    <scope>NUCLEOTIDE SEQUENCE [LARGE SCALE GENOMIC DNA]</scope>
    <source>
        <strain evidence="2">FDAARGOS_79</strain>
    </source>
</reference>
<evidence type="ECO:0008006" key="3">
    <source>
        <dbReference type="Google" id="ProtNLM"/>
    </source>
</evidence>
<protein>
    <recommendedName>
        <fullName evidence="3">Ead/Ea22-like family protein</fullName>
    </recommendedName>
</protein>
<accession>A0AAP8PF12</accession>
<dbReference type="RefSeq" id="WP_102985287.1">
    <property type="nucleotide sequence ID" value="NZ_JTBC02000011.1"/>
</dbReference>
<name>A0AAP8PF12_SERMA</name>
<evidence type="ECO:0000313" key="1">
    <source>
        <dbReference type="EMBL" id="PNO64575.1"/>
    </source>
</evidence>